<feature type="transmembrane region" description="Helical" evidence="2">
    <location>
        <begin position="479"/>
        <end position="500"/>
    </location>
</feature>
<dbReference type="RefSeq" id="WP_034870141.1">
    <property type="nucleotide sequence ID" value="NZ_CP067018.1"/>
</dbReference>
<feature type="transmembrane region" description="Helical" evidence="2">
    <location>
        <begin position="404"/>
        <end position="425"/>
    </location>
</feature>
<feature type="transmembrane region" description="Helical" evidence="2">
    <location>
        <begin position="236"/>
        <end position="256"/>
    </location>
</feature>
<feature type="transmembrane region" description="Helical" evidence="2">
    <location>
        <begin position="203"/>
        <end position="224"/>
    </location>
</feature>
<dbReference type="GO" id="GO:0015990">
    <property type="term" value="P:electron transport coupled proton transport"/>
    <property type="evidence" value="ECO:0007669"/>
    <property type="project" value="TreeGrafter"/>
</dbReference>
<keyword evidence="1" id="KW-0679">Respiratory chain</keyword>
<evidence type="ECO:0000313" key="4">
    <source>
        <dbReference type="EMBL" id="QQN58949.1"/>
    </source>
</evidence>
<dbReference type="Gene3D" id="1.20.210.10">
    <property type="entry name" value="Cytochrome c oxidase-like, subunit I domain"/>
    <property type="match status" value="1"/>
</dbReference>
<organism evidence="4 5">
    <name type="scientific">Elizabethkingia bruuniana</name>
    <dbReference type="NCBI Taxonomy" id="1756149"/>
    <lineage>
        <taxon>Bacteria</taxon>
        <taxon>Pseudomonadati</taxon>
        <taxon>Bacteroidota</taxon>
        <taxon>Flavobacteriia</taxon>
        <taxon>Flavobacteriales</taxon>
        <taxon>Weeksellaceae</taxon>
        <taxon>Elizabethkingia</taxon>
    </lineage>
</organism>
<keyword evidence="2" id="KW-0472">Membrane</keyword>
<evidence type="ECO:0000259" key="3">
    <source>
        <dbReference type="PROSITE" id="PS50855"/>
    </source>
</evidence>
<keyword evidence="5" id="KW-1185">Reference proteome</keyword>
<dbReference type="GO" id="GO:0020037">
    <property type="term" value="F:heme binding"/>
    <property type="evidence" value="ECO:0007669"/>
    <property type="project" value="InterPro"/>
</dbReference>
<dbReference type="InterPro" id="IPR000883">
    <property type="entry name" value="Cyt_C_Oxase_1"/>
</dbReference>
<feature type="transmembrane region" description="Helical" evidence="2">
    <location>
        <begin position="445"/>
        <end position="467"/>
    </location>
</feature>
<keyword evidence="1" id="KW-0249">Electron transport</keyword>
<feature type="transmembrane region" description="Helical" evidence="2">
    <location>
        <begin position="123"/>
        <end position="142"/>
    </location>
</feature>
<dbReference type="GO" id="GO:0016020">
    <property type="term" value="C:membrane"/>
    <property type="evidence" value="ECO:0007669"/>
    <property type="project" value="InterPro"/>
</dbReference>
<dbReference type="Proteomes" id="UP000595426">
    <property type="component" value="Chromosome"/>
</dbReference>
<dbReference type="Pfam" id="PF00115">
    <property type="entry name" value="COX1"/>
    <property type="match status" value="1"/>
</dbReference>
<dbReference type="PANTHER" id="PTHR10422:SF29">
    <property type="entry name" value="CYTOCHROME C OXIDASE SUBUNIT 1 HOMOLOG, BACTEROID"/>
    <property type="match status" value="1"/>
</dbReference>
<feature type="transmembrane region" description="Helical" evidence="2">
    <location>
        <begin position="305"/>
        <end position="327"/>
    </location>
</feature>
<dbReference type="InterPro" id="IPR023616">
    <property type="entry name" value="Cyt_c_oxase-like_su1_dom"/>
</dbReference>
<feature type="transmembrane region" description="Helical" evidence="2">
    <location>
        <begin position="367"/>
        <end position="392"/>
    </location>
</feature>
<keyword evidence="2" id="KW-0812">Transmembrane</keyword>
<feature type="transmembrane region" description="Helical" evidence="2">
    <location>
        <begin position="339"/>
        <end position="361"/>
    </location>
</feature>
<proteinExistence type="predicted"/>
<accession>A0A7T7UZJ9</accession>
<dbReference type="GO" id="GO:0004129">
    <property type="term" value="F:cytochrome-c oxidase activity"/>
    <property type="evidence" value="ECO:0007669"/>
    <property type="project" value="InterPro"/>
</dbReference>
<feature type="domain" description="Cytochrome oxidase subunit I profile" evidence="3">
    <location>
        <begin position="315"/>
        <end position="577"/>
    </location>
</feature>
<feature type="transmembrane region" description="Helical" evidence="2">
    <location>
        <begin position="526"/>
        <end position="548"/>
    </location>
</feature>
<evidence type="ECO:0000256" key="1">
    <source>
        <dbReference type="ARBA" id="ARBA00022660"/>
    </source>
</evidence>
<reference evidence="4 5" key="1">
    <citation type="submission" date="2020-12" db="EMBL/GenBank/DDBJ databases">
        <title>FDA dAtabase for Regulatory Grade micrObial Sequences (FDA-ARGOS): Supporting development and validation of Infectious Disease Dx tests.</title>
        <authorList>
            <person name="Kerrigan L."/>
            <person name="Long C."/>
            <person name="Tallon L."/>
            <person name="Sadzewicz L."/>
            <person name="Zhao X."/>
            <person name="Boylan J."/>
            <person name="Ott S."/>
            <person name="Bowen H."/>
            <person name="Vavikolanu K."/>
            <person name="Mehta A."/>
            <person name="Aluvathingal J."/>
            <person name="Nadendla S."/>
            <person name="Yan Y."/>
            <person name="Sichtig H."/>
        </authorList>
    </citation>
    <scope>NUCLEOTIDE SEQUENCE [LARGE SCALE GENOMIC DNA]</scope>
    <source>
        <strain evidence="4 5">FDAARGOS_1031</strain>
    </source>
</reference>
<sequence length="577" mass="66732">MDELLNEPGLQITIVLFLLPVIFALILILIRVNRMISDTLKKKELKRIYEYISHLQPGEISALEERKKELEFQLSGNELSSNKIVKDPRGLVNQANEIHDIRFLQTKREEGRNIKILDDEKKLILWFLGCSVFWLFMGTTVGEYLGIKFVAPDADHISWLSFGRLRPVHTNMVFWGWASMAMIGFSYYVIPRVGNTKIFSLKIGYATLILMNSAVFLGSIFLMAGINNSGGEYREYIWPIMLLFATGIIISIYNHINTIALRKTEEIYVSNWYIVSAMMFVVVILLVAYFPFWQDGLGETITQGYFMHQGVGMWFMFFNLGLMYYFLPQELNSPVYSYSLSILAFWTQILFYTLIGTHHFIFSAIPWWMQTIAIVASVGMVIPVAAGSINFMMTIRGSWHRLKLSYVLPFYVVSIIFYFTGSLQGTAEAFRATNLLWHFTDFTVAHSHLTMYGIITFMLWSFTYTLVPRLTSYEPPSITVGLHFWLALVGVLVYTVSLMVGSTEKGMMWMEKKPFIEGVIHMVPFWLWRAIGGTMMWLSHIIFAYNFYRMIKPKKEIKLPQTPDEILEIIHNKQVKA</sequence>
<dbReference type="EMBL" id="CP067018">
    <property type="protein sequence ID" value="QQN58949.1"/>
    <property type="molecule type" value="Genomic_DNA"/>
</dbReference>
<keyword evidence="1" id="KW-0813">Transport</keyword>
<dbReference type="PANTHER" id="PTHR10422">
    <property type="entry name" value="CYTOCHROME C OXIDASE SUBUNIT 1"/>
    <property type="match status" value="1"/>
</dbReference>
<name>A0A7T7UZJ9_9FLAO</name>
<gene>
    <name evidence="4" type="ORF">I6H88_21440</name>
</gene>
<evidence type="ECO:0000256" key="2">
    <source>
        <dbReference type="SAM" id="Phobius"/>
    </source>
</evidence>
<dbReference type="InterPro" id="IPR036927">
    <property type="entry name" value="Cyt_c_oxase-like_su1_sf"/>
</dbReference>
<feature type="transmembrane region" description="Helical" evidence="2">
    <location>
        <begin position="12"/>
        <end position="32"/>
    </location>
</feature>
<evidence type="ECO:0000313" key="5">
    <source>
        <dbReference type="Proteomes" id="UP000595426"/>
    </source>
</evidence>
<keyword evidence="2" id="KW-1133">Transmembrane helix</keyword>
<feature type="transmembrane region" description="Helical" evidence="2">
    <location>
        <begin position="268"/>
        <end position="293"/>
    </location>
</feature>
<dbReference type="GO" id="GO:0022904">
    <property type="term" value="P:respiratory electron transport chain"/>
    <property type="evidence" value="ECO:0007669"/>
    <property type="project" value="TreeGrafter"/>
</dbReference>
<dbReference type="AlphaFoldDB" id="A0A7T7UZJ9"/>
<protein>
    <submittedName>
        <fullName evidence="4">Cbb3-type cytochrome c oxidase subunit I</fullName>
    </submittedName>
</protein>
<feature type="transmembrane region" description="Helical" evidence="2">
    <location>
        <begin position="172"/>
        <end position="191"/>
    </location>
</feature>
<dbReference type="SUPFAM" id="SSF81442">
    <property type="entry name" value="Cytochrome c oxidase subunit I-like"/>
    <property type="match status" value="1"/>
</dbReference>
<dbReference type="PROSITE" id="PS50855">
    <property type="entry name" value="COX1"/>
    <property type="match status" value="1"/>
</dbReference>
<dbReference type="GO" id="GO:0009060">
    <property type="term" value="P:aerobic respiration"/>
    <property type="evidence" value="ECO:0007669"/>
    <property type="project" value="InterPro"/>
</dbReference>